<dbReference type="GO" id="GO:0005840">
    <property type="term" value="C:ribosome"/>
    <property type="evidence" value="ECO:0007669"/>
    <property type="project" value="UniProtKB-KW"/>
</dbReference>
<dbReference type="Ensembl" id="ENSCHIT00010017836.1">
    <property type="protein sequence ID" value="ENSCHIP00010012604.1"/>
    <property type="gene ID" value="ENSCHIG00010009341.1"/>
</dbReference>
<keyword evidence="3" id="KW-0687">Ribonucleoprotein</keyword>
<reference evidence="6" key="2">
    <citation type="submission" date="2025-08" db="UniProtKB">
        <authorList>
            <consortium name="Ensembl"/>
        </authorList>
    </citation>
    <scope>IDENTIFICATION</scope>
</reference>
<dbReference type="GO" id="GO:0003735">
    <property type="term" value="F:structural constituent of ribosome"/>
    <property type="evidence" value="ECO:0007669"/>
    <property type="project" value="InterPro"/>
</dbReference>
<dbReference type="PANTHER" id="PTHR11502">
    <property type="entry name" value="40S RIBOSOMAL PROTEIN S6"/>
    <property type="match status" value="1"/>
</dbReference>
<keyword evidence="2" id="KW-0689">Ribosomal protein</keyword>
<dbReference type="GO" id="GO:0006412">
    <property type="term" value="P:translation"/>
    <property type="evidence" value="ECO:0007669"/>
    <property type="project" value="InterPro"/>
</dbReference>
<protein>
    <recommendedName>
        <fullName evidence="4">Small ribosomal subunit protein eS6</fullName>
    </recommendedName>
    <alternativeName>
        <fullName evidence="5">40S ribosomal protein S6</fullName>
    </alternativeName>
</protein>
<dbReference type="SMART" id="SM01405">
    <property type="entry name" value="Ribosomal_S6e"/>
    <property type="match status" value="1"/>
</dbReference>
<evidence type="ECO:0000256" key="4">
    <source>
        <dbReference type="ARBA" id="ARBA00035278"/>
    </source>
</evidence>
<proteinExistence type="inferred from homology"/>
<evidence type="ECO:0000256" key="2">
    <source>
        <dbReference type="ARBA" id="ARBA00022980"/>
    </source>
</evidence>
<evidence type="ECO:0000256" key="3">
    <source>
        <dbReference type="ARBA" id="ARBA00023274"/>
    </source>
</evidence>
<sequence>MNHRLDKLLSLLNLLKHMCKLIEVDDEQKFRTFYEKLMATEVAAEALGEEWKGYVVPVSAGNDKQGFSMKQGVLTHGRVSHLLLSKGHSCYRPRRTEERKCKSIRGCTVGIKKKQTIWKDLFSFKIKGIEEYL</sequence>
<evidence type="ECO:0000256" key="5">
    <source>
        <dbReference type="ARBA" id="ARBA00035403"/>
    </source>
</evidence>
<reference evidence="6" key="1">
    <citation type="submission" date="2019-03" db="EMBL/GenBank/DDBJ databases">
        <title>Genome sequencing and reference-guided assembly of Black Bengal Goat (Capra hircus).</title>
        <authorList>
            <person name="Siddiki A.Z."/>
            <person name="Baten A."/>
            <person name="Billah M."/>
            <person name="Alam M.A.U."/>
            <person name="Shawrob K.S.M."/>
            <person name="Saha S."/>
            <person name="Chowdhury M."/>
            <person name="Rahman A.H."/>
            <person name="Stear M."/>
            <person name="Miah G."/>
            <person name="Das G.B."/>
            <person name="Hossain M.M."/>
            <person name="Kumkum M."/>
            <person name="Islam M.S."/>
            <person name="Mollah A.M."/>
            <person name="Ahsan A."/>
            <person name="Tusar F."/>
            <person name="Khan M.K.I."/>
        </authorList>
    </citation>
    <scope>NUCLEOTIDE SEQUENCE [LARGE SCALE GENOMIC DNA]</scope>
</reference>
<dbReference type="Pfam" id="PF01092">
    <property type="entry name" value="Ribosomal_S6e"/>
    <property type="match status" value="1"/>
</dbReference>
<dbReference type="InterPro" id="IPR001377">
    <property type="entry name" value="Ribosomal_eS6"/>
</dbReference>
<evidence type="ECO:0000313" key="6">
    <source>
        <dbReference type="Ensembl" id="ENSCHIP00010012604.1"/>
    </source>
</evidence>
<accession>A0A8C2QW98</accession>
<dbReference type="AlphaFoldDB" id="A0A8C2QW98"/>
<dbReference type="GO" id="GO:1990904">
    <property type="term" value="C:ribonucleoprotein complex"/>
    <property type="evidence" value="ECO:0007669"/>
    <property type="project" value="UniProtKB-KW"/>
</dbReference>
<organism evidence="6">
    <name type="scientific">Capra hircus</name>
    <name type="common">Goat</name>
    <dbReference type="NCBI Taxonomy" id="9925"/>
    <lineage>
        <taxon>Eukaryota</taxon>
        <taxon>Metazoa</taxon>
        <taxon>Chordata</taxon>
        <taxon>Craniata</taxon>
        <taxon>Vertebrata</taxon>
        <taxon>Euteleostomi</taxon>
        <taxon>Mammalia</taxon>
        <taxon>Eutheria</taxon>
        <taxon>Laurasiatheria</taxon>
        <taxon>Artiodactyla</taxon>
        <taxon>Ruminantia</taxon>
        <taxon>Pecora</taxon>
        <taxon>Bovidae</taxon>
        <taxon>Caprinae</taxon>
        <taxon>Capra</taxon>
    </lineage>
</organism>
<name>A0A8C2QW98_CAPHI</name>
<comment type="similarity">
    <text evidence="1">Belongs to the eukaryotic ribosomal protein eS6 family.</text>
</comment>
<evidence type="ECO:0000256" key="1">
    <source>
        <dbReference type="ARBA" id="ARBA00009312"/>
    </source>
</evidence>